<evidence type="ECO:0000259" key="6">
    <source>
        <dbReference type="PROSITE" id="PS50011"/>
    </source>
</evidence>
<evidence type="ECO:0000256" key="3">
    <source>
        <dbReference type="PROSITE-ProRule" id="PRU10141"/>
    </source>
</evidence>
<dbReference type="GO" id="GO:0004674">
    <property type="term" value="F:protein serine/threonine kinase activity"/>
    <property type="evidence" value="ECO:0007669"/>
    <property type="project" value="UniProtKB-KW"/>
</dbReference>
<reference evidence="7" key="2">
    <citation type="submission" date="2022-08" db="EMBL/GenBank/DDBJ databases">
        <title>Novel sulphate-reducing endosymbionts in the free-living metamonad Anaeramoeba.</title>
        <authorList>
            <person name="Jerlstrom-Hultqvist J."/>
            <person name="Cepicka I."/>
            <person name="Gallot-Lavallee L."/>
            <person name="Salas-Leiva D."/>
            <person name="Curtis B.A."/>
            <person name="Zahonova K."/>
            <person name="Pipaliya S."/>
            <person name="Dacks J."/>
            <person name="Roger A.J."/>
        </authorList>
    </citation>
    <scope>NUCLEOTIDE SEQUENCE</scope>
    <source>
        <strain evidence="7">Busselton2</strain>
    </source>
</reference>
<feature type="domain" description="Protein kinase" evidence="6">
    <location>
        <begin position="152"/>
        <end position="416"/>
    </location>
</feature>
<dbReference type="Gene3D" id="1.10.510.10">
    <property type="entry name" value="Transferase(Phosphotransferase) domain 1"/>
    <property type="match status" value="1"/>
</dbReference>
<dbReference type="Proteomes" id="UP001150062">
    <property type="component" value="Unassembled WGS sequence"/>
</dbReference>
<dbReference type="AlphaFoldDB" id="A0AAV7ZDZ9"/>
<evidence type="ECO:0000256" key="2">
    <source>
        <dbReference type="ARBA" id="ARBA00022840"/>
    </source>
</evidence>
<evidence type="ECO:0000313" key="7">
    <source>
        <dbReference type="EMBL" id="KAJ3440189.1"/>
    </source>
</evidence>
<dbReference type="SUPFAM" id="SSF56112">
    <property type="entry name" value="Protein kinase-like (PK-like)"/>
    <property type="match status" value="1"/>
</dbReference>
<dbReference type="PROSITE" id="PS50011">
    <property type="entry name" value="PROTEIN_KINASE_DOM"/>
    <property type="match status" value="1"/>
</dbReference>
<dbReference type="CDD" id="cd05117">
    <property type="entry name" value="STKc_CAMK"/>
    <property type="match status" value="1"/>
</dbReference>
<keyword evidence="2 3" id="KW-0067">ATP-binding</keyword>
<organism evidence="7 9">
    <name type="scientific">Anaeramoeba flamelloides</name>
    <dbReference type="NCBI Taxonomy" id="1746091"/>
    <lineage>
        <taxon>Eukaryota</taxon>
        <taxon>Metamonada</taxon>
        <taxon>Anaeramoebidae</taxon>
        <taxon>Anaeramoeba</taxon>
    </lineage>
</organism>
<dbReference type="SMART" id="SM00240">
    <property type="entry name" value="FHA"/>
    <property type="match status" value="1"/>
</dbReference>
<evidence type="ECO:0000256" key="4">
    <source>
        <dbReference type="RuleBase" id="RU000304"/>
    </source>
</evidence>
<dbReference type="InterPro" id="IPR008984">
    <property type="entry name" value="SMAD_FHA_dom_sf"/>
</dbReference>
<dbReference type="PANTHER" id="PTHR24347">
    <property type="entry name" value="SERINE/THREONINE-PROTEIN KINASE"/>
    <property type="match status" value="1"/>
</dbReference>
<reference evidence="8" key="1">
    <citation type="submission" date="2022-08" db="EMBL/GenBank/DDBJ databases">
        <title>Novel sulfate-reducing endosymbionts in the free-living metamonad Anaeramoeba.</title>
        <authorList>
            <person name="Jerlstrom-Hultqvist J."/>
            <person name="Cepicka I."/>
            <person name="Gallot-Lavallee L."/>
            <person name="Salas-Leiva D."/>
            <person name="Curtis B.A."/>
            <person name="Zahonova K."/>
            <person name="Pipaliya S."/>
            <person name="Dacks J."/>
            <person name="Roger A.J."/>
        </authorList>
    </citation>
    <scope>NUCLEOTIDE SEQUENCE</scope>
    <source>
        <strain evidence="8">Schooner1</strain>
    </source>
</reference>
<evidence type="ECO:0000313" key="10">
    <source>
        <dbReference type="Proteomes" id="UP001150062"/>
    </source>
</evidence>
<dbReference type="Pfam" id="PF00498">
    <property type="entry name" value="FHA"/>
    <property type="match status" value="1"/>
</dbReference>
<dbReference type="PROSITE" id="PS50006">
    <property type="entry name" value="FHA_DOMAIN"/>
    <property type="match status" value="1"/>
</dbReference>
<keyword evidence="7" id="KW-0418">Kinase</keyword>
<dbReference type="FunFam" id="1.10.510.10:FF:000571">
    <property type="entry name" value="Maternal embryonic leucine zipper kinase"/>
    <property type="match status" value="1"/>
</dbReference>
<protein>
    <submittedName>
        <fullName evidence="7">Serine/threonine-protein kinase fhke-related</fullName>
    </submittedName>
</protein>
<evidence type="ECO:0000313" key="8">
    <source>
        <dbReference type="EMBL" id="KAJ6231888.1"/>
    </source>
</evidence>
<dbReference type="InterPro" id="IPR000253">
    <property type="entry name" value="FHA_dom"/>
</dbReference>
<dbReference type="GO" id="GO:0005524">
    <property type="term" value="F:ATP binding"/>
    <property type="evidence" value="ECO:0007669"/>
    <property type="project" value="UniProtKB-UniRule"/>
</dbReference>
<dbReference type="Gene3D" id="2.60.200.20">
    <property type="match status" value="1"/>
</dbReference>
<feature type="domain" description="FHA" evidence="5">
    <location>
        <begin position="40"/>
        <end position="100"/>
    </location>
</feature>
<dbReference type="SUPFAM" id="SSF49879">
    <property type="entry name" value="SMAD/FHA domain"/>
    <property type="match status" value="1"/>
</dbReference>
<dbReference type="PROSITE" id="PS00108">
    <property type="entry name" value="PROTEIN_KINASE_ST"/>
    <property type="match status" value="1"/>
</dbReference>
<accession>A0AAV7ZDZ9</accession>
<dbReference type="InterPro" id="IPR000719">
    <property type="entry name" value="Prot_kinase_dom"/>
</dbReference>
<comment type="similarity">
    <text evidence="4">Belongs to the protein kinase superfamily.</text>
</comment>
<dbReference type="InterPro" id="IPR008271">
    <property type="entry name" value="Ser/Thr_kinase_AS"/>
</dbReference>
<dbReference type="EMBL" id="JAOAOG010000297">
    <property type="protein sequence ID" value="KAJ6231888.1"/>
    <property type="molecule type" value="Genomic_DNA"/>
</dbReference>
<name>A0AAV7ZDZ9_9EUKA</name>
<keyword evidence="10" id="KW-1185">Reference proteome</keyword>
<dbReference type="FunFam" id="3.30.200.20:FF:000042">
    <property type="entry name" value="Aurora kinase A"/>
    <property type="match status" value="1"/>
</dbReference>
<evidence type="ECO:0000256" key="1">
    <source>
        <dbReference type="ARBA" id="ARBA00022741"/>
    </source>
</evidence>
<keyword evidence="4" id="KW-0723">Serine/threonine-protein kinase</keyword>
<dbReference type="SMART" id="SM00220">
    <property type="entry name" value="S_TKc"/>
    <property type="match status" value="1"/>
</dbReference>
<evidence type="ECO:0000313" key="9">
    <source>
        <dbReference type="Proteomes" id="UP001146793"/>
    </source>
</evidence>
<keyword evidence="1 3" id="KW-0547">Nucleotide-binding</keyword>
<proteinExistence type="inferred from homology"/>
<evidence type="ECO:0000259" key="5">
    <source>
        <dbReference type="PROSITE" id="PS50006"/>
    </source>
</evidence>
<dbReference type="InterPro" id="IPR017441">
    <property type="entry name" value="Protein_kinase_ATP_BS"/>
</dbReference>
<sequence length="421" mass="48090">MSSSSSESSDNNEEDIVKPWGILNSPLEEISSFPLTEDRVTLGRSTSCSFTIDNSDAISSVHCVIWRDIPKNEESEKGKIYPVFLEDTSLNGTFVNGVLVGKKNKVELNYSDEITFVSVRKRDVLKPPVVFFFKDFQVIPTEHNQLSISQEYSFKKILGRGKFADVYLARDRKTQEKVAVKIMNTRKFESQTTSTESVRNRLLDEVNSLIKFDHPNIIKLKKSYLTDEYLFLVLEYAGGGELFYRIIDKGFYPEDQARTVFKQVLDALSFMHEKGYAHRDIKPENILLMDESDTNIKLADFGFSRQYTENNKMFTMVGTPNYLAPEIFKTQEGYTKACDLWSAGVVLYIMLSGLMPFSEDRTDMGLMKQISTCNFDFPSPEFDNVSKSAKKLISNLIVLDPKKRLSAEEALKHPWVIGEEN</sequence>
<keyword evidence="7" id="KW-0808">Transferase</keyword>
<feature type="binding site" evidence="3">
    <location>
        <position position="181"/>
    </location>
    <ligand>
        <name>ATP</name>
        <dbReference type="ChEBI" id="CHEBI:30616"/>
    </ligand>
</feature>
<dbReference type="EMBL" id="JANTQA010000032">
    <property type="protein sequence ID" value="KAJ3440189.1"/>
    <property type="molecule type" value="Genomic_DNA"/>
</dbReference>
<dbReference type="Proteomes" id="UP001146793">
    <property type="component" value="Unassembled WGS sequence"/>
</dbReference>
<gene>
    <name evidence="7" type="ORF">M0812_16242</name>
    <name evidence="8" type="ORF">M0813_05406</name>
</gene>
<comment type="caution">
    <text evidence="7">The sequence shown here is derived from an EMBL/GenBank/DDBJ whole genome shotgun (WGS) entry which is preliminary data.</text>
</comment>
<dbReference type="Pfam" id="PF00069">
    <property type="entry name" value="Pkinase"/>
    <property type="match status" value="1"/>
</dbReference>
<dbReference type="InterPro" id="IPR011009">
    <property type="entry name" value="Kinase-like_dom_sf"/>
</dbReference>
<dbReference type="PROSITE" id="PS00107">
    <property type="entry name" value="PROTEIN_KINASE_ATP"/>
    <property type="match status" value="1"/>
</dbReference>